<dbReference type="EMBL" id="KZ451982">
    <property type="protein sequence ID" value="PKA54367.1"/>
    <property type="molecule type" value="Genomic_DNA"/>
</dbReference>
<protein>
    <submittedName>
        <fullName evidence="1">Uncharacterized protein</fullName>
    </submittedName>
</protein>
<dbReference type="Proteomes" id="UP000236161">
    <property type="component" value="Unassembled WGS sequence"/>
</dbReference>
<proteinExistence type="predicted"/>
<gene>
    <name evidence="1" type="ORF">AXF42_Ash000200</name>
</gene>
<organism evidence="1 2">
    <name type="scientific">Apostasia shenzhenica</name>
    <dbReference type="NCBI Taxonomy" id="1088818"/>
    <lineage>
        <taxon>Eukaryota</taxon>
        <taxon>Viridiplantae</taxon>
        <taxon>Streptophyta</taxon>
        <taxon>Embryophyta</taxon>
        <taxon>Tracheophyta</taxon>
        <taxon>Spermatophyta</taxon>
        <taxon>Magnoliopsida</taxon>
        <taxon>Liliopsida</taxon>
        <taxon>Asparagales</taxon>
        <taxon>Orchidaceae</taxon>
        <taxon>Apostasioideae</taxon>
        <taxon>Apostasia</taxon>
    </lineage>
</organism>
<name>A0A2I0AFP9_9ASPA</name>
<evidence type="ECO:0000313" key="1">
    <source>
        <dbReference type="EMBL" id="PKA54367.1"/>
    </source>
</evidence>
<reference evidence="1 2" key="1">
    <citation type="journal article" date="2017" name="Nature">
        <title>The Apostasia genome and the evolution of orchids.</title>
        <authorList>
            <person name="Zhang G.Q."/>
            <person name="Liu K.W."/>
            <person name="Li Z."/>
            <person name="Lohaus R."/>
            <person name="Hsiao Y.Y."/>
            <person name="Niu S.C."/>
            <person name="Wang J.Y."/>
            <person name="Lin Y.C."/>
            <person name="Xu Q."/>
            <person name="Chen L.J."/>
            <person name="Yoshida K."/>
            <person name="Fujiwara S."/>
            <person name="Wang Z.W."/>
            <person name="Zhang Y.Q."/>
            <person name="Mitsuda N."/>
            <person name="Wang M."/>
            <person name="Liu G.H."/>
            <person name="Pecoraro L."/>
            <person name="Huang H.X."/>
            <person name="Xiao X.J."/>
            <person name="Lin M."/>
            <person name="Wu X.Y."/>
            <person name="Wu W.L."/>
            <person name="Chen Y.Y."/>
            <person name="Chang S.B."/>
            <person name="Sakamoto S."/>
            <person name="Ohme-Takagi M."/>
            <person name="Yagi M."/>
            <person name="Zeng S.J."/>
            <person name="Shen C.Y."/>
            <person name="Yeh C.M."/>
            <person name="Luo Y.B."/>
            <person name="Tsai W.C."/>
            <person name="Van de Peer Y."/>
            <person name="Liu Z.J."/>
        </authorList>
    </citation>
    <scope>NUCLEOTIDE SEQUENCE [LARGE SCALE GENOMIC DNA]</scope>
    <source>
        <strain evidence="2">cv. Shenzhen</strain>
        <tissue evidence="1">Stem</tissue>
    </source>
</reference>
<keyword evidence="2" id="KW-1185">Reference proteome</keyword>
<accession>A0A2I0AFP9</accession>
<sequence length="67" mass="7400">MSVRFASIPWSSETRVPLEEEADLAWRREVEAEALSSGARTEGSPACRLRVAELVLRILATIFPGSQ</sequence>
<evidence type="ECO:0000313" key="2">
    <source>
        <dbReference type="Proteomes" id="UP000236161"/>
    </source>
</evidence>
<dbReference type="AlphaFoldDB" id="A0A2I0AFP9"/>